<evidence type="ECO:0000313" key="3">
    <source>
        <dbReference type="Proteomes" id="UP000651271"/>
    </source>
</evidence>
<dbReference type="InterPro" id="IPR038770">
    <property type="entry name" value="Na+/solute_symporter_sf"/>
</dbReference>
<dbReference type="EMBL" id="JACOIJ010000001">
    <property type="protein sequence ID" value="MBD1428166.1"/>
    <property type="molecule type" value="Genomic_DNA"/>
</dbReference>
<dbReference type="PANTHER" id="PTHR18640">
    <property type="entry name" value="SOLUTE CARRIER FAMILY 10 MEMBER 7"/>
    <property type="match status" value="1"/>
</dbReference>
<feature type="transmembrane region" description="Helical" evidence="1">
    <location>
        <begin position="127"/>
        <end position="149"/>
    </location>
</feature>
<name>A0ABR7YA27_9SPHI</name>
<reference evidence="2 3" key="1">
    <citation type="submission" date="2020-08" db="EMBL/GenBank/DDBJ databases">
        <title>Sphingobacterium sp. DN04309 isolated from aquaculture water.</title>
        <authorList>
            <person name="Zhang M."/>
        </authorList>
    </citation>
    <scope>NUCLEOTIDE SEQUENCE [LARGE SCALE GENOMIC DNA]</scope>
    <source>
        <strain evidence="2 3">DN04309</strain>
    </source>
</reference>
<feature type="transmembrane region" description="Helical" evidence="1">
    <location>
        <begin position="65"/>
        <end position="84"/>
    </location>
</feature>
<sequence>MKIDLFIVYLLLSIFVAYFFPQLAIYEGGALLDAITSIGVSLIFFFYGLKLSFDQIKSGLKNWKLHVVVQLATFVIFPLVVLLFRPFVGTLISENTWIGFFFLAALPSTVSSSVVMVSLAKGNIPAAIFNSSISGLIGVLITPLWMSLFLDFTTENVLVDVYGGLILEIILPVILGLLLQKYWGHWASKHSKKLSNFDKSIILLIVYSSFAHSFENGIFSTLGAIFLVELFVAVILLFVLVYSILYFLSKYILQFSLEDQITALFCGSKKSLTHGSVFGKFIFMNNPYAGFFFLPLMIYHAFQIFIITFIAQRYHNHSK</sequence>
<dbReference type="InterPro" id="IPR016833">
    <property type="entry name" value="Put_Na-Bile_cotransptr"/>
</dbReference>
<accession>A0ABR7YA27</accession>
<dbReference type="RefSeq" id="WP_190301172.1">
    <property type="nucleotide sequence ID" value="NZ_JACOIJ010000001.1"/>
</dbReference>
<evidence type="ECO:0000313" key="2">
    <source>
        <dbReference type="EMBL" id="MBD1428166.1"/>
    </source>
</evidence>
<evidence type="ECO:0000256" key="1">
    <source>
        <dbReference type="SAM" id="Phobius"/>
    </source>
</evidence>
<dbReference type="Pfam" id="PF13593">
    <property type="entry name" value="SBF_like"/>
    <property type="match status" value="1"/>
</dbReference>
<feature type="transmembrane region" description="Helical" evidence="1">
    <location>
        <begin position="31"/>
        <end position="53"/>
    </location>
</feature>
<keyword evidence="1" id="KW-0812">Transmembrane</keyword>
<dbReference type="Proteomes" id="UP000651271">
    <property type="component" value="Unassembled WGS sequence"/>
</dbReference>
<feature type="transmembrane region" description="Helical" evidence="1">
    <location>
        <begin position="200"/>
        <end position="219"/>
    </location>
</feature>
<feature type="transmembrane region" description="Helical" evidence="1">
    <location>
        <begin position="225"/>
        <end position="248"/>
    </location>
</feature>
<feature type="transmembrane region" description="Helical" evidence="1">
    <location>
        <begin position="96"/>
        <end position="120"/>
    </location>
</feature>
<dbReference type="PIRSF" id="PIRSF026166">
    <property type="entry name" value="UCP026166"/>
    <property type="match status" value="1"/>
</dbReference>
<comment type="caution">
    <text evidence="2">The sequence shown here is derived from an EMBL/GenBank/DDBJ whole genome shotgun (WGS) entry which is preliminary data.</text>
</comment>
<keyword evidence="1" id="KW-0472">Membrane</keyword>
<dbReference type="Gene3D" id="1.20.1530.20">
    <property type="match status" value="1"/>
</dbReference>
<feature type="transmembrane region" description="Helical" evidence="1">
    <location>
        <begin position="288"/>
        <end position="311"/>
    </location>
</feature>
<proteinExistence type="predicted"/>
<protein>
    <submittedName>
        <fullName evidence="2">Bile acid:sodium symporter</fullName>
    </submittedName>
</protein>
<keyword evidence="3" id="KW-1185">Reference proteome</keyword>
<gene>
    <name evidence="2" type="ORF">H8B04_01075</name>
</gene>
<dbReference type="PANTHER" id="PTHR18640:SF5">
    <property type="entry name" value="SODIUM_BILE ACID COTRANSPORTER 7"/>
    <property type="match status" value="1"/>
</dbReference>
<keyword evidence="1" id="KW-1133">Transmembrane helix</keyword>
<organism evidence="2 3">
    <name type="scientific">Sphingobacterium litopenaei</name>
    <dbReference type="NCBI Taxonomy" id="2763500"/>
    <lineage>
        <taxon>Bacteria</taxon>
        <taxon>Pseudomonadati</taxon>
        <taxon>Bacteroidota</taxon>
        <taxon>Sphingobacteriia</taxon>
        <taxon>Sphingobacteriales</taxon>
        <taxon>Sphingobacteriaceae</taxon>
        <taxon>Sphingobacterium</taxon>
    </lineage>
</organism>
<feature type="transmembrane region" description="Helical" evidence="1">
    <location>
        <begin position="7"/>
        <end position="25"/>
    </location>
</feature>
<feature type="transmembrane region" description="Helical" evidence="1">
    <location>
        <begin position="161"/>
        <end position="179"/>
    </location>
</feature>